<sequence>MRFSHLLILAATSAGVFGSKTAGGWEAGMYYYEYRIDREANGDNANIGKGCKGTHSRGGCNFPEFVDWYQQKSVRQVLIRVTSNGLVNPATGKREPTGKFDPAKFPSDIDKENPDIRKTAEIMDWDGPENPQYGKNPKVTERYYKYEGKYDIKKLLGDKATGIKTHGDMLNAMGDITQSNRKKLGDDKIHSLLTKATGALDNVILNREKDNAANLIRDFQIMVLDKIDKNMKSPSKKYTDPTSGETYDVWDSDKMAQDVDNNQSLDAGKKQKLRDAIIEYSTNYNTKKELSEKPNSSGATHYRDITAAQAKRSKLFGTPDACS</sequence>
<reference evidence="3" key="1">
    <citation type="journal article" date="2020" name="Stud. Mycol.">
        <title>101 Dothideomycetes genomes: a test case for predicting lifestyles and emergence of pathogens.</title>
        <authorList>
            <person name="Haridas S."/>
            <person name="Albert R."/>
            <person name="Binder M."/>
            <person name="Bloem J."/>
            <person name="Labutti K."/>
            <person name="Salamov A."/>
            <person name="Andreopoulos B."/>
            <person name="Baker S."/>
            <person name="Barry K."/>
            <person name="Bills G."/>
            <person name="Bluhm B."/>
            <person name="Cannon C."/>
            <person name="Castanera R."/>
            <person name="Culley D."/>
            <person name="Daum C."/>
            <person name="Ezra D."/>
            <person name="Gonzalez J."/>
            <person name="Henrissat B."/>
            <person name="Kuo A."/>
            <person name="Liang C."/>
            <person name="Lipzen A."/>
            <person name="Lutzoni F."/>
            <person name="Magnuson J."/>
            <person name="Mondo S."/>
            <person name="Nolan M."/>
            <person name="Ohm R."/>
            <person name="Pangilinan J."/>
            <person name="Park H.-J."/>
            <person name="Ramirez L."/>
            <person name="Alfaro M."/>
            <person name="Sun H."/>
            <person name="Tritt A."/>
            <person name="Yoshinaga Y."/>
            <person name="Zwiers L.-H."/>
            <person name="Turgeon B."/>
            <person name="Goodwin S."/>
            <person name="Spatafora J."/>
            <person name="Crous P."/>
            <person name="Grigoriev I."/>
        </authorList>
    </citation>
    <scope>NUCLEOTIDE SEQUENCE</scope>
    <source>
        <strain evidence="3">CBS 627.86</strain>
    </source>
</reference>
<keyword evidence="4" id="KW-1185">Reference proteome</keyword>
<feature type="compositionally biased region" description="Basic and acidic residues" evidence="1">
    <location>
        <begin position="92"/>
        <end position="112"/>
    </location>
</feature>
<dbReference type="OrthoDB" id="3800528at2759"/>
<feature type="chain" id="PRO_5025365332" evidence="2">
    <location>
        <begin position="19"/>
        <end position="323"/>
    </location>
</feature>
<proteinExistence type="predicted"/>
<organism evidence="3 4">
    <name type="scientific">Lophiotrema nucula</name>
    <dbReference type="NCBI Taxonomy" id="690887"/>
    <lineage>
        <taxon>Eukaryota</taxon>
        <taxon>Fungi</taxon>
        <taxon>Dikarya</taxon>
        <taxon>Ascomycota</taxon>
        <taxon>Pezizomycotina</taxon>
        <taxon>Dothideomycetes</taxon>
        <taxon>Pleosporomycetidae</taxon>
        <taxon>Pleosporales</taxon>
        <taxon>Lophiotremataceae</taxon>
        <taxon>Lophiotrema</taxon>
    </lineage>
</organism>
<dbReference type="Proteomes" id="UP000799770">
    <property type="component" value="Unassembled WGS sequence"/>
</dbReference>
<name>A0A6A5YRL7_9PLEO</name>
<feature type="signal peptide" evidence="2">
    <location>
        <begin position="1"/>
        <end position="18"/>
    </location>
</feature>
<protein>
    <submittedName>
        <fullName evidence="3">Uncharacterized protein</fullName>
    </submittedName>
</protein>
<keyword evidence="2" id="KW-0732">Signal</keyword>
<evidence type="ECO:0000313" key="4">
    <source>
        <dbReference type="Proteomes" id="UP000799770"/>
    </source>
</evidence>
<accession>A0A6A5YRL7</accession>
<evidence type="ECO:0000256" key="2">
    <source>
        <dbReference type="SAM" id="SignalP"/>
    </source>
</evidence>
<gene>
    <name evidence="3" type="ORF">BDV96DRAFT_652655</name>
</gene>
<feature type="region of interest" description="Disordered" evidence="1">
    <location>
        <begin position="89"/>
        <end position="112"/>
    </location>
</feature>
<dbReference type="AlphaFoldDB" id="A0A6A5YRL7"/>
<evidence type="ECO:0000313" key="3">
    <source>
        <dbReference type="EMBL" id="KAF2108718.1"/>
    </source>
</evidence>
<evidence type="ECO:0000256" key="1">
    <source>
        <dbReference type="SAM" id="MobiDB-lite"/>
    </source>
</evidence>
<dbReference type="EMBL" id="ML977346">
    <property type="protein sequence ID" value="KAF2108718.1"/>
    <property type="molecule type" value="Genomic_DNA"/>
</dbReference>